<dbReference type="Proteomes" id="UP000216752">
    <property type="component" value="Chromosome"/>
</dbReference>
<sequence length="446" mass="49043">MESINLLLSVKPLVAFKNSVQMSLELSFIYCLVNITTKQGKVMIMIVMLKVLLTLTVIVFLMQKRFLLGNTMMIGAGMVFLMCSPQWSTFEVAGRELLYSSSTWEILLAVFLVMCLEYQLRTSGIVNGLMTVSRAFFKSDRMLLALMPAFLGFLPSLGGAIFSAPLVEEAGKQYNLSPDKKTSINLWFRHVWECTNPILPSLLLASQIAQVPVSALIINMLWVAVIGLVGGWFVYISPLPNNIENQMITDSCSEGKNNYRYLFLAAGPIVANFLLVVGFDFGPAMSMLIVVVSMALVLRMQMENIITMFRHAFDRKLLWGLIGILFFQAILKQTGIIADVALVLESMGIPIVVMIGSIAFLAGILTGSSPGFVAIAFPFVAAISSGNIAMAVVGYVAGVAGQMLSPAHLCLLVTLEYFKADFFKSLRPIMLMEIVILLTLSIKMTF</sequence>
<keyword evidence="1" id="KW-1133">Transmembrane helix</keyword>
<feature type="transmembrane region" description="Helical" evidence="1">
    <location>
        <begin position="347"/>
        <end position="365"/>
    </location>
</feature>
<protein>
    <recommendedName>
        <fullName evidence="4">DUF401 family protein</fullName>
    </recommendedName>
</protein>
<accession>A0ABZ3IN28</accession>
<feature type="transmembrane region" description="Helical" evidence="1">
    <location>
        <begin position="213"/>
        <end position="237"/>
    </location>
</feature>
<feature type="transmembrane region" description="Helical" evidence="1">
    <location>
        <begin position="107"/>
        <end position="130"/>
    </location>
</feature>
<feature type="transmembrane region" description="Helical" evidence="1">
    <location>
        <begin position="142"/>
        <end position="167"/>
    </location>
</feature>
<feature type="transmembrane region" description="Helical" evidence="1">
    <location>
        <begin position="318"/>
        <end position="341"/>
    </location>
</feature>
<evidence type="ECO:0000256" key="1">
    <source>
        <dbReference type="SAM" id="Phobius"/>
    </source>
</evidence>
<evidence type="ECO:0008006" key="4">
    <source>
        <dbReference type="Google" id="ProtNLM"/>
    </source>
</evidence>
<name>A0ABZ3IN28_9FIRM</name>
<organism evidence="2 3">
    <name type="scientific">Sporomusa silvacetica DSM 10669</name>
    <dbReference type="NCBI Taxonomy" id="1123289"/>
    <lineage>
        <taxon>Bacteria</taxon>
        <taxon>Bacillati</taxon>
        <taxon>Bacillota</taxon>
        <taxon>Negativicutes</taxon>
        <taxon>Selenomonadales</taxon>
        <taxon>Sporomusaceae</taxon>
        <taxon>Sporomusa</taxon>
    </lineage>
</organism>
<dbReference type="EMBL" id="CP155573">
    <property type="protein sequence ID" value="XFO67112.1"/>
    <property type="molecule type" value="Genomic_DNA"/>
</dbReference>
<gene>
    <name evidence="2" type="ORF">SPSIL_032910</name>
</gene>
<keyword evidence="3" id="KW-1185">Reference proteome</keyword>
<feature type="transmembrane region" description="Helical" evidence="1">
    <location>
        <begin position="425"/>
        <end position="442"/>
    </location>
</feature>
<evidence type="ECO:0000313" key="3">
    <source>
        <dbReference type="Proteomes" id="UP000216752"/>
    </source>
</evidence>
<dbReference type="PANTHER" id="PTHR39556:SF1">
    <property type="entry name" value="PROTEIN, PUTATIVE-RELATED"/>
    <property type="match status" value="1"/>
</dbReference>
<dbReference type="InterPro" id="IPR007294">
    <property type="entry name" value="DUF401"/>
</dbReference>
<dbReference type="Pfam" id="PF04165">
    <property type="entry name" value="DUF401"/>
    <property type="match status" value="1"/>
</dbReference>
<evidence type="ECO:0000313" key="2">
    <source>
        <dbReference type="EMBL" id="XFO67112.1"/>
    </source>
</evidence>
<feature type="transmembrane region" description="Helical" evidence="1">
    <location>
        <begin position="42"/>
        <end position="61"/>
    </location>
</feature>
<feature type="transmembrane region" description="Helical" evidence="1">
    <location>
        <begin position="372"/>
        <end position="393"/>
    </location>
</feature>
<feature type="transmembrane region" description="Helical" evidence="1">
    <location>
        <begin position="258"/>
        <end position="275"/>
    </location>
</feature>
<proteinExistence type="predicted"/>
<feature type="transmembrane region" description="Helical" evidence="1">
    <location>
        <begin position="281"/>
        <end position="298"/>
    </location>
</feature>
<feature type="transmembrane region" description="Helical" evidence="1">
    <location>
        <begin position="68"/>
        <end position="87"/>
    </location>
</feature>
<keyword evidence="1" id="KW-0472">Membrane</keyword>
<dbReference type="PANTHER" id="PTHR39556">
    <property type="entry name" value="PROTEIN, PUTATIVE-RELATED"/>
    <property type="match status" value="1"/>
</dbReference>
<keyword evidence="1" id="KW-0812">Transmembrane</keyword>
<reference evidence="2" key="1">
    <citation type="submission" date="2024-05" db="EMBL/GenBank/DDBJ databases">
        <title>Isolation and characterization of Sporomusa carbonis sp. nov., a carboxydotrophic hydrogenogen in the genus of Sporomusa isolated from a charcoal burning pile.</title>
        <authorList>
            <person name="Boeer T."/>
            <person name="Rosenbaum F."/>
            <person name="Eysell L."/>
            <person name="Mueller V."/>
            <person name="Daniel R."/>
            <person name="Poehlein A."/>
        </authorList>
    </citation>
    <scope>NUCLEOTIDE SEQUENCE [LARGE SCALE GENOMIC DNA]</scope>
    <source>
        <strain evidence="2">DSM 10669</strain>
    </source>
</reference>